<gene>
    <name evidence="1" type="ORF">SDC9_205667</name>
</gene>
<name>A0A645J2Y3_9ZZZZ</name>
<organism evidence="1">
    <name type="scientific">bioreactor metagenome</name>
    <dbReference type="NCBI Taxonomy" id="1076179"/>
    <lineage>
        <taxon>unclassified sequences</taxon>
        <taxon>metagenomes</taxon>
        <taxon>ecological metagenomes</taxon>
    </lineage>
</organism>
<evidence type="ECO:0000313" key="1">
    <source>
        <dbReference type="EMBL" id="MPN57971.1"/>
    </source>
</evidence>
<sequence length="68" mass="7433">MAASTHAHHVTQHGSLNRLHLSTAFTDRASFHLGTGFCSIATTGLTILISVNLDFLLDPEITFIERNI</sequence>
<accession>A0A645J2Y3</accession>
<proteinExistence type="predicted"/>
<protein>
    <submittedName>
        <fullName evidence="1">Uncharacterized protein</fullName>
    </submittedName>
</protein>
<comment type="caution">
    <text evidence="1">The sequence shown here is derived from an EMBL/GenBank/DDBJ whole genome shotgun (WGS) entry which is preliminary data.</text>
</comment>
<dbReference type="EMBL" id="VSSQ01130168">
    <property type="protein sequence ID" value="MPN57971.1"/>
    <property type="molecule type" value="Genomic_DNA"/>
</dbReference>
<dbReference type="AlphaFoldDB" id="A0A645J2Y3"/>
<reference evidence="1" key="1">
    <citation type="submission" date="2019-08" db="EMBL/GenBank/DDBJ databases">
        <authorList>
            <person name="Kucharzyk K."/>
            <person name="Murdoch R.W."/>
            <person name="Higgins S."/>
            <person name="Loffler F."/>
        </authorList>
    </citation>
    <scope>NUCLEOTIDE SEQUENCE</scope>
</reference>